<sequence length="529" mass="60918">MRSKRNNKTRNNKTRNNKTRNNKTKKQKVMKGGLWVNKSLAPSILERKRQELYTKTGRRKVDIHVTSFDYLLYMLSLPCKVVILHYTSLSGFIFKIIVDPSVEAKELPFSELTTTNVVISRKPAYSIVIKLVVLSFSPQSLSIPHPEPTLLQTVFQDTTINKYTQNPEDFKKEATTQSEIYIKTLAPSGKPSCLSVIDCSILDTEMSKQFLDKLLEKVNVSALQYNFFGISMSLPRIPGTTKKIIDSIEKHVWNKRIGILSMQDAGIDCVPLHDVFLLSQQNSQIKITHYCEMAIAHLLKVFLTTGRINLDVHAWNVLINITQDTCSLIDFGQTLDIYDIPTNIKRRYEGRMTYLIGRKNFPNKTDATVMGITINGNFDKLIEQMRAIGPFTIDFLLDADSPYEIIKRVILLLHLLSELDFAFNSLEFDTINYQMLFLLKSVFSIITYTPSETNGKRKYFTHQDEQQRIDWYIQENIQSVQESAIRIHTEFKKLVLVNIDRTRNPFSKEAIEKGINAGYFTVYPPRVRT</sequence>
<reference evidence="2" key="1">
    <citation type="journal article" date="2020" name="Nature">
        <title>Giant virus diversity and host interactions through global metagenomics.</title>
        <authorList>
            <person name="Schulz F."/>
            <person name="Roux S."/>
            <person name="Paez-Espino D."/>
            <person name="Jungbluth S."/>
            <person name="Walsh D.A."/>
            <person name="Denef V.J."/>
            <person name="McMahon K.D."/>
            <person name="Konstantinidis K.T."/>
            <person name="Eloe-Fadrosh E.A."/>
            <person name="Kyrpides N.C."/>
            <person name="Woyke T."/>
        </authorList>
    </citation>
    <scope>NUCLEOTIDE SEQUENCE</scope>
    <source>
        <strain evidence="2">GVMAG-M-3300027708-5</strain>
    </source>
</reference>
<protein>
    <submittedName>
        <fullName evidence="2">Uncharacterized protein</fullName>
    </submittedName>
</protein>
<evidence type="ECO:0000313" key="2">
    <source>
        <dbReference type="EMBL" id="QHU05014.1"/>
    </source>
</evidence>
<dbReference type="EMBL" id="MN740406">
    <property type="protein sequence ID" value="QHU05014.1"/>
    <property type="molecule type" value="Genomic_DNA"/>
</dbReference>
<dbReference type="AlphaFoldDB" id="A0A6C0JMW2"/>
<proteinExistence type="predicted"/>
<evidence type="ECO:0000256" key="1">
    <source>
        <dbReference type="SAM" id="MobiDB-lite"/>
    </source>
</evidence>
<organism evidence="2">
    <name type="scientific">viral metagenome</name>
    <dbReference type="NCBI Taxonomy" id="1070528"/>
    <lineage>
        <taxon>unclassified sequences</taxon>
        <taxon>metagenomes</taxon>
        <taxon>organismal metagenomes</taxon>
    </lineage>
</organism>
<feature type="region of interest" description="Disordered" evidence="1">
    <location>
        <begin position="1"/>
        <end position="28"/>
    </location>
</feature>
<accession>A0A6C0JMW2</accession>
<name>A0A6C0JMW2_9ZZZZ</name>